<dbReference type="Proteomes" id="UP000708208">
    <property type="component" value="Unassembled WGS sequence"/>
</dbReference>
<protein>
    <submittedName>
        <fullName evidence="1">Uncharacterized protein</fullName>
    </submittedName>
</protein>
<keyword evidence="2" id="KW-1185">Reference proteome</keyword>
<comment type="caution">
    <text evidence="1">The sequence shown here is derived from an EMBL/GenBank/DDBJ whole genome shotgun (WGS) entry which is preliminary data.</text>
</comment>
<sequence>FNLIREFINSEFWIIIKANITDYIFLSKL</sequence>
<dbReference type="EMBL" id="CAJVCH010206058">
    <property type="protein sequence ID" value="CAG7731109.1"/>
    <property type="molecule type" value="Genomic_DNA"/>
</dbReference>
<name>A0A8J2K7Y5_9HEXA</name>
<feature type="non-terminal residue" evidence="1">
    <location>
        <position position="1"/>
    </location>
</feature>
<proteinExistence type="predicted"/>
<organism evidence="1 2">
    <name type="scientific">Allacma fusca</name>
    <dbReference type="NCBI Taxonomy" id="39272"/>
    <lineage>
        <taxon>Eukaryota</taxon>
        <taxon>Metazoa</taxon>
        <taxon>Ecdysozoa</taxon>
        <taxon>Arthropoda</taxon>
        <taxon>Hexapoda</taxon>
        <taxon>Collembola</taxon>
        <taxon>Symphypleona</taxon>
        <taxon>Sminthuridae</taxon>
        <taxon>Allacma</taxon>
    </lineage>
</organism>
<evidence type="ECO:0000313" key="1">
    <source>
        <dbReference type="EMBL" id="CAG7731109.1"/>
    </source>
</evidence>
<accession>A0A8J2K7Y5</accession>
<evidence type="ECO:0000313" key="2">
    <source>
        <dbReference type="Proteomes" id="UP000708208"/>
    </source>
</evidence>
<gene>
    <name evidence="1" type="ORF">AFUS01_LOCUS19716</name>
</gene>
<dbReference type="AlphaFoldDB" id="A0A8J2K7Y5"/>
<reference evidence="1" key="1">
    <citation type="submission" date="2021-06" db="EMBL/GenBank/DDBJ databases">
        <authorList>
            <person name="Hodson N. C."/>
            <person name="Mongue J. A."/>
            <person name="Jaron S. K."/>
        </authorList>
    </citation>
    <scope>NUCLEOTIDE SEQUENCE</scope>
</reference>